<keyword evidence="3" id="KW-0732">Signal</keyword>
<dbReference type="SMART" id="SM00645">
    <property type="entry name" value="Pept_C1"/>
    <property type="match status" value="2"/>
</dbReference>
<dbReference type="FunFam" id="3.90.70.10:FF:000117">
    <property type="entry name" value="Probable papain cysteine protease"/>
    <property type="match status" value="2"/>
</dbReference>
<feature type="domain" description="Peptidase C1A papain C-terminal" evidence="4">
    <location>
        <begin position="41"/>
        <end position="282"/>
    </location>
</feature>
<dbReference type="GO" id="GO:0008234">
    <property type="term" value="F:cysteine-type peptidase activity"/>
    <property type="evidence" value="ECO:0007669"/>
    <property type="project" value="InterPro"/>
</dbReference>
<proteinExistence type="inferred from homology"/>
<dbReference type="InterPro" id="IPR000668">
    <property type="entry name" value="Peptidase_C1A_C"/>
</dbReference>
<dbReference type="Gene3D" id="3.90.70.10">
    <property type="entry name" value="Cysteine proteinases"/>
    <property type="match status" value="2"/>
</dbReference>
<feature type="domain" description="Peptidase C1A papain C-terminal" evidence="4">
    <location>
        <begin position="348"/>
        <end position="590"/>
    </location>
</feature>
<dbReference type="Pfam" id="PF00112">
    <property type="entry name" value="Peptidase_C1"/>
    <property type="match status" value="2"/>
</dbReference>
<name>A0AAU9IG04_9CILI</name>
<dbReference type="PANTHER" id="PTHR12411">
    <property type="entry name" value="CYSTEINE PROTEASE FAMILY C1-RELATED"/>
    <property type="match status" value="1"/>
</dbReference>
<organism evidence="5 6">
    <name type="scientific">Blepharisma stoltei</name>
    <dbReference type="NCBI Taxonomy" id="1481888"/>
    <lineage>
        <taxon>Eukaryota</taxon>
        <taxon>Sar</taxon>
        <taxon>Alveolata</taxon>
        <taxon>Ciliophora</taxon>
        <taxon>Postciliodesmatophora</taxon>
        <taxon>Heterotrichea</taxon>
        <taxon>Heterotrichida</taxon>
        <taxon>Blepharismidae</taxon>
        <taxon>Blepharisma</taxon>
    </lineage>
</organism>
<dbReference type="InterPro" id="IPR013128">
    <property type="entry name" value="Peptidase_C1A"/>
</dbReference>
<protein>
    <recommendedName>
        <fullName evidence="4">Peptidase C1A papain C-terminal domain-containing protein</fullName>
    </recommendedName>
</protein>
<evidence type="ECO:0000313" key="5">
    <source>
        <dbReference type="EMBL" id="CAG9310019.1"/>
    </source>
</evidence>
<dbReference type="Proteomes" id="UP001162131">
    <property type="component" value="Unassembled WGS sequence"/>
</dbReference>
<keyword evidence="6" id="KW-1185">Reference proteome</keyword>
<gene>
    <name evidence="5" type="ORF">BSTOLATCC_MIC232</name>
</gene>
<evidence type="ECO:0000256" key="1">
    <source>
        <dbReference type="ARBA" id="ARBA00008455"/>
    </source>
</evidence>
<dbReference type="SUPFAM" id="SSF54001">
    <property type="entry name" value="Cysteine proteinases"/>
    <property type="match status" value="2"/>
</dbReference>
<accession>A0AAU9IG04</accession>
<reference evidence="5" key="1">
    <citation type="submission" date="2021-09" db="EMBL/GenBank/DDBJ databases">
        <authorList>
            <consortium name="AG Swart"/>
            <person name="Singh M."/>
            <person name="Singh A."/>
            <person name="Seah K."/>
            <person name="Emmerich C."/>
        </authorList>
    </citation>
    <scope>NUCLEOTIDE SEQUENCE</scope>
    <source>
        <strain evidence="5">ATCC30299</strain>
    </source>
</reference>
<dbReference type="InterPro" id="IPR025661">
    <property type="entry name" value="Pept_asp_AS"/>
</dbReference>
<evidence type="ECO:0000259" key="4">
    <source>
        <dbReference type="SMART" id="SM00645"/>
    </source>
</evidence>
<evidence type="ECO:0000256" key="2">
    <source>
        <dbReference type="ARBA" id="ARBA00023145"/>
    </source>
</evidence>
<evidence type="ECO:0000313" key="6">
    <source>
        <dbReference type="Proteomes" id="UP001162131"/>
    </source>
</evidence>
<comment type="caution">
    <text evidence="5">The sequence shown here is derived from an EMBL/GenBank/DDBJ whole genome shotgun (WGS) entry which is preliminary data.</text>
</comment>
<dbReference type="PRINTS" id="PR00705">
    <property type="entry name" value="PAPAIN"/>
</dbReference>
<dbReference type="AlphaFoldDB" id="A0AAU9IG04"/>
<keyword evidence="2" id="KW-0865">Zymogen</keyword>
<feature type="chain" id="PRO_5043986854" description="Peptidase C1A papain C-terminal domain-containing protein" evidence="3">
    <location>
        <begin position="18"/>
        <end position="595"/>
    </location>
</feature>
<dbReference type="PROSITE" id="PS00640">
    <property type="entry name" value="THIOL_PROTEASE_ASN"/>
    <property type="match status" value="2"/>
</dbReference>
<dbReference type="GO" id="GO:0006508">
    <property type="term" value="P:proteolysis"/>
    <property type="evidence" value="ECO:0007669"/>
    <property type="project" value="InterPro"/>
</dbReference>
<evidence type="ECO:0000256" key="3">
    <source>
        <dbReference type="SAM" id="SignalP"/>
    </source>
</evidence>
<comment type="similarity">
    <text evidence="1">Belongs to the peptidase C1 family.</text>
</comment>
<sequence>MGRPLILISLLLLGASAFFIKSSKLPEGQIQFADVKPLDAMPANLFWGNYSGINYLTVSRNQHIPLYCGSCWAFAATSALSDRFKILRNTSWPDINLAPQVFLNCDLNDQACDGGDPINVYAYIYANGTTDETCQVYKARGWTNGETCGHFQPCYTCQPNGRCGVPATYLKYNVTSYGQVTGNNLTQNVQLMMSALQQGPIACGIDATDGFHSYTGGIYTEPTDNWDINHIIELVGYGVNQQGTKYWIGRNSWGTYWGEGGFFQIIMGQNMLDIETYCVYANPDPNIQVFNSSSGALAEEKEEVKAYVEMKVEAAIEKRRNPGRVRRISREQVITSPPSWETVDAATLPKAWDWRNVSGVNYLSWNRNQHIPQYCGSCWAHGPTSALADRIAILRNNTFPQISLSPQVLINCNAGGNCNGGDPIGVYKYGHTHGIPDDTNQQYVAENPAKFSCSGTQISETCVPPPPPTGFDNSTCSAITNEKLWYVGDYGNVAGPNKMKAEIYKNGPIGCGIDATSKFEAYTGGIYSQWLLLPQINHEISVVGWGVAIDGTEYWIGRNSWGTAWGENGFFKMKMYSDNLGIETDCDWGIPDLTR</sequence>
<dbReference type="EMBL" id="CAJZBQ010000001">
    <property type="protein sequence ID" value="CAG9310019.1"/>
    <property type="molecule type" value="Genomic_DNA"/>
</dbReference>
<dbReference type="InterPro" id="IPR038765">
    <property type="entry name" value="Papain-like_cys_pep_sf"/>
</dbReference>
<feature type="signal peptide" evidence="3">
    <location>
        <begin position="1"/>
        <end position="17"/>
    </location>
</feature>